<protein>
    <submittedName>
        <fullName evidence="1">Uncharacterized protein</fullName>
    </submittedName>
</protein>
<proteinExistence type="predicted"/>
<dbReference type="EMBL" id="UYJE01006171">
    <property type="protein sequence ID" value="VDI43658.1"/>
    <property type="molecule type" value="Genomic_DNA"/>
</dbReference>
<feature type="non-terminal residue" evidence="1">
    <location>
        <position position="1"/>
    </location>
</feature>
<comment type="caution">
    <text evidence="1">The sequence shown here is derived from an EMBL/GenBank/DDBJ whole genome shotgun (WGS) entry which is preliminary data.</text>
</comment>
<keyword evidence="2" id="KW-1185">Reference proteome</keyword>
<feature type="non-terminal residue" evidence="1">
    <location>
        <position position="104"/>
    </location>
</feature>
<sequence length="104" mass="12274">EPTAEQRAEERLMTLKNATSVIDLEYGYVVTDEEKWHIDFYAAERMFQSWTHLMEVTPTFSNTNNLQFFFVVDATSVIDPEYGYVVTDEEKWHIDFCMSISLME</sequence>
<dbReference type="Proteomes" id="UP000596742">
    <property type="component" value="Unassembled WGS sequence"/>
</dbReference>
<dbReference type="AlphaFoldDB" id="A0A8B6F2N3"/>
<name>A0A8B6F2N3_MYTGA</name>
<reference evidence="1" key="1">
    <citation type="submission" date="2018-11" db="EMBL/GenBank/DDBJ databases">
        <authorList>
            <person name="Alioto T."/>
            <person name="Alioto T."/>
        </authorList>
    </citation>
    <scope>NUCLEOTIDE SEQUENCE</scope>
</reference>
<evidence type="ECO:0000313" key="2">
    <source>
        <dbReference type="Proteomes" id="UP000596742"/>
    </source>
</evidence>
<evidence type="ECO:0000313" key="1">
    <source>
        <dbReference type="EMBL" id="VDI43658.1"/>
    </source>
</evidence>
<organism evidence="1 2">
    <name type="scientific">Mytilus galloprovincialis</name>
    <name type="common">Mediterranean mussel</name>
    <dbReference type="NCBI Taxonomy" id="29158"/>
    <lineage>
        <taxon>Eukaryota</taxon>
        <taxon>Metazoa</taxon>
        <taxon>Spiralia</taxon>
        <taxon>Lophotrochozoa</taxon>
        <taxon>Mollusca</taxon>
        <taxon>Bivalvia</taxon>
        <taxon>Autobranchia</taxon>
        <taxon>Pteriomorphia</taxon>
        <taxon>Mytilida</taxon>
        <taxon>Mytiloidea</taxon>
        <taxon>Mytilidae</taxon>
        <taxon>Mytilinae</taxon>
        <taxon>Mytilus</taxon>
    </lineage>
</organism>
<accession>A0A8B6F2N3</accession>
<gene>
    <name evidence="1" type="ORF">MGAL_10B006904</name>
</gene>